<keyword evidence="1" id="KW-1133">Transmembrane helix</keyword>
<dbReference type="AlphaFoldDB" id="A0A1D9P443"/>
<evidence type="ECO:0000313" key="3">
    <source>
        <dbReference type="Proteomes" id="UP000179284"/>
    </source>
</evidence>
<sequence length="85" mass="9387">MEQIEEKKTKSPYRALILIPIMLALFVCSIFLGMYADVHLIPWNPEAHGHPIPVLSIILPGLTLVVGAVVSLISIIVTIVRCLKK</sequence>
<protein>
    <recommendedName>
        <fullName evidence="4">DUF3955 domain-containing protein</fullName>
    </recommendedName>
</protein>
<gene>
    <name evidence="2" type="ORF">bhn_I2248</name>
</gene>
<reference evidence="3" key="1">
    <citation type="submission" date="2016-10" db="EMBL/GenBank/DDBJ databases">
        <title>The complete genome sequence of the rumen bacterium Butyrivibrio hungatei MB2003.</title>
        <authorList>
            <person name="Palevich N."/>
            <person name="Kelly W.J."/>
            <person name="Leahy S.C."/>
            <person name="Altermann E."/>
            <person name="Rakonjac J."/>
            <person name="Attwood G.T."/>
        </authorList>
    </citation>
    <scope>NUCLEOTIDE SEQUENCE [LARGE SCALE GENOMIC DNA]</scope>
    <source>
        <strain evidence="3">MB2003</strain>
    </source>
</reference>
<dbReference type="RefSeq" id="WP_071176898.1">
    <property type="nucleotide sequence ID" value="NZ_CP017831.1"/>
</dbReference>
<keyword evidence="1" id="KW-0812">Transmembrane</keyword>
<proteinExistence type="predicted"/>
<dbReference type="KEGG" id="bhu:bhn_I2248"/>
<dbReference type="OrthoDB" id="2066386at2"/>
<name>A0A1D9P443_9FIRM</name>
<organism evidence="2 3">
    <name type="scientific">Butyrivibrio hungatei</name>
    <dbReference type="NCBI Taxonomy" id="185008"/>
    <lineage>
        <taxon>Bacteria</taxon>
        <taxon>Bacillati</taxon>
        <taxon>Bacillota</taxon>
        <taxon>Clostridia</taxon>
        <taxon>Lachnospirales</taxon>
        <taxon>Lachnospiraceae</taxon>
        <taxon>Butyrivibrio</taxon>
    </lineage>
</organism>
<keyword evidence="3" id="KW-1185">Reference proteome</keyword>
<evidence type="ECO:0000256" key="1">
    <source>
        <dbReference type="SAM" id="Phobius"/>
    </source>
</evidence>
<evidence type="ECO:0008006" key="4">
    <source>
        <dbReference type="Google" id="ProtNLM"/>
    </source>
</evidence>
<dbReference type="Proteomes" id="UP000179284">
    <property type="component" value="Chromosome I"/>
</dbReference>
<dbReference type="EMBL" id="CP017831">
    <property type="protein sequence ID" value="AOZ97281.1"/>
    <property type="molecule type" value="Genomic_DNA"/>
</dbReference>
<keyword evidence="1" id="KW-0472">Membrane</keyword>
<feature type="transmembrane region" description="Helical" evidence="1">
    <location>
        <begin position="55"/>
        <end position="80"/>
    </location>
</feature>
<evidence type="ECO:0000313" key="2">
    <source>
        <dbReference type="EMBL" id="AOZ97281.1"/>
    </source>
</evidence>
<feature type="transmembrane region" description="Helical" evidence="1">
    <location>
        <begin position="12"/>
        <end position="35"/>
    </location>
</feature>
<accession>A0A1D9P443</accession>